<sequence length="200" mass="21955">IKVLSTKIEAKYSRDFLITSTATENCSPSLVVPLSPNVFSTATLVQAPNDDMKLHSSVRDSMPNLKHSMESFILKITSARLLREPTVPNQQSVPNSCLLNHQTNQICRLNAHKEGCYTLASSSMTHESSTMNKSAKCLGQCDHIRAKPMPVCRSKRSALADAKCREPNEIVLAKSASLVNRTETALPCHPHLTCSRIDAP</sequence>
<name>A0A564Z2L3_HYMDI</name>
<organism evidence="1 2">
    <name type="scientific">Hymenolepis diminuta</name>
    <name type="common">Rat tapeworm</name>
    <dbReference type="NCBI Taxonomy" id="6216"/>
    <lineage>
        <taxon>Eukaryota</taxon>
        <taxon>Metazoa</taxon>
        <taxon>Spiralia</taxon>
        <taxon>Lophotrochozoa</taxon>
        <taxon>Platyhelminthes</taxon>
        <taxon>Cestoda</taxon>
        <taxon>Eucestoda</taxon>
        <taxon>Cyclophyllidea</taxon>
        <taxon>Hymenolepididae</taxon>
        <taxon>Hymenolepis</taxon>
    </lineage>
</organism>
<evidence type="ECO:0000313" key="1">
    <source>
        <dbReference type="EMBL" id="VUZ53735.1"/>
    </source>
</evidence>
<evidence type="ECO:0000313" key="2">
    <source>
        <dbReference type="Proteomes" id="UP000321570"/>
    </source>
</evidence>
<dbReference type="EMBL" id="CABIJS010000566">
    <property type="protein sequence ID" value="VUZ53735.1"/>
    <property type="molecule type" value="Genomic_DNA"/>
</dbReference>
<gene>
    <name evidence="1" type="ORF">WMSIL1_LOCUS11960</name>
</gene>
<dbReference type="Proteomes" id="UP000321570">
    <property type="component" value="Unassembled WGS sequence"/>
</dbReference>
<keyword evidence="2" id="KW-1185">Reference proteome</keyword>
<protein>
    <submittedName>
        <fullName evidence="1">Uncharacterized protein</fullName>
    </submittedName>
</protein>
<proteinExistence type="predicted"/>
<feature type="non-terminal residue" evidence="1">
    <location>
        <position position="1"/>
    </location>
</feature>
<accession>A0A564Z2L3</accession>
<reference evidence="1 2" key="1">
    <citation type="submission" date="2019-07" db="EMBL/GenBank/DDBJ databases">
        <authorList>
            <person name="Jastrzebski P J."/>
            <person name="Paukszto L."/>
            <person name="Jastrzebski P J."/>
        </authorList>
    </citation>
    <scope>NUCLEOTIDE SEQUENCE [LARGE SCALE GENOMIC DNA]</scope>
    <source>
        <strain evidence="1 2">WMS-il1</strain>
    </source>
</reference>
<dbReference type="AlphaFoldDB" id="A0A564Z2L3"/>